<dbReference type="SUPFAM" id="SSF75420">
    <property type="entry name" value="YhbC-like, N-terminal domain"/>
    <property type="match status" value="1"/>
</dbReference>
<dbReference type="GO" id="GO:0000028">
    <property type="term" value="P:ribosomal small subunit assembly"/>
    <property type="evidence" value="ECO:0007669"/>
    <property type="project" value="TreeGrafter"/>
</dbReference>
<evidence type="ECO:0000259" key="4">
    <source>
        <dbReference type="Pfam" id="PF02576"/>
    </source>
</evidence>
<evidence type="ECO:0000256" key="2">
    <source>
        <dbReference type="ARBA" id="ARBA00022517"/>
    </source>
</evidence>
<reference evidence="5" key="1">
    <citation type="submission" date="2020-12" db="EMBL/GenBank/DDBJ databases">
        <title>Genome public.</title>
        <authorList>
            <person name="Sun Q."/>
        </authorList>
    </citation>
    <scope>NUCLEOTIDE SEQUENCE</scope>
    <source>
        <strain evidence="5">CCM 8863</strain>
    </source>
</reference>
<proteinExistence type="inferred from homology"/>
<evidence type="ECO:0000313" key="6">
    <source>
        <dbReference type="Proteomes" id="UP000645966"/>
    </source>
</evidence>
<dbReference type="EMBL" id="JAEIOS010000011">
    <property type="protein sequence ID" value="MBI8989119.1"/>
    <property type="molecule type" value="Genomic_DNA"/>
</dbReference>
<dbReference type="InterPro" id="IPR028989">
    <property type="entry name" value="RimP_N"/>
</dbReference>
<comment type="subcellular location">
    <subcellularLocation>
        <location evidence="3">Cytoplasm</location>
    </subcellularLocation>
</comment>
<organism evidence="5 6">
    <name type="scientific">Corynebacterium meridianum</name>
    <dbReference type="NCBI Taxonomy" id="2765363"/>
    <lineage>
        <taxon>Bacteria</taxon>
        <taxon>Bacillati</taxon>
        <taxon>Actinomycetota</taxon>
        <taxon>Actinomycetes</taxon>
        <taxon>Mycobacteriales</taxon>
        <taxon>Corynebacteriaceae</taxon>
        <taxon>Corynebacterium</taxon>
    </lineage>
</organism>
<dbReference type="Pfam" id="PF02576">
    <property type="entry name" value="RimP_N"/>
    <property type="match status" value="1"/>
</dbReference>
<keyword evidence="6" id="KW-1185">Reference proteome</keyword>
<dbReference type="RefSeq" id="WP_198738134.1">
    <property type="nucleotide sequence ID" value="NZ_JAEIOS010000011.1"/>
</dbReference>
<comment type="caution">
    <text evidence="5">The sequence shown here is derived from an EMBL/GenBank/DDBJ whole genome shotgun (WGS) entry which is preliminary data.</text>
</comment>
<sequence>MAFPTEQVLADLVAPVAEEHSLDVERVRVNRAGSKSSVTVALDGEERPDLDLLENVSREISAVFDAAEERGDIDFGGQGYTLEVGTPGVDHPLTHPRHWRRNRGRLVALTRNGKTEFGRVGALDETESSVILIRRPEKGLRDVRIDVLQLSEIGAGTTAVVEIEFSQPPAAEAALAELSYGDALTKREEDK</sequence>
<evidence type="ECO:0000256" key="1">
    <source>
        <dbReference type="ARBA" id="ARBA00022490"/>
    </source>
</evidence>
<dbReference type="HAMAP" id="MF_01077">
    <property type="entry name" value="RimP"/>
    <property type="match status" value="1"/>
</dbReference>
<dbReference type="InterPro" id="IPR003728">
    <property type="entry name" value="Ribosome_maturation_RimP"/>
</dbReference>
<dbReference type="AlphaFoldDB" id="A0A934M713"/>
<dbReference type="PANTHER" id="PTHR33867">
    <property type="entry name" value="RIBOSOME MATURATION FACTOR RIMP"/>
    <property type="match status" value="1"/>
</dbReference>
<protein>
    <recommendedName>
        <fullName evidence="3">Ribosome maturation factor RimP</fullName>
    </recommendedName>
</protein>
<dbReference type="PANTHER" id="PTHR33867:SF1">
    <property type="entry name" value="RIBOSOME MATURATION FACTOR RIMP"/>
    <property type="match status" value="1"/>
</dbReference>
<comment type="function">
    <text evidence="3">Required for maturation of 30S ribosomal subunits.</text>
</comment>
<evidence type="ECO:0000313" key="5">
    <source>
        <dbReference type="EMBL" id="MBI8989119.1"/>
    </source>
</evidence>
<feature type="domain" description="Ribosome maturation factor RimP N-terminal" evidence="4">
    <location>
        <begin position="12"/>
        <end position="90"/>
    </location>
</feature>
<comment type="similarity">
    <text evidence="3">Belongs to the RimP family.</text>
</comment>
<dbReference type="InterPro" id="IPR035956">
    <property type="entry name" value="RimP_N_sf"/>
</dbReference>
<keyword evidence="2 3" id="KW-0690">Ribosome biogenesis</keyword>
<dbReference type="Gene3D" id="3.30.300.70">
    <property type="entry name" value="RimP-like superfamily, N-terminal"/>
    <property type="match status" value="1"/>
</dbReference>
<dbReference type="GO" id="GO:0006412">
    <property type="term" value="P:translation"/>
    <property type="evidence" value="ECO:0007669"/>
    <property type="project" value="TreeGrafter"/>
</dbReference>
<keyword evidence="1 3" id="KW-0963">Cytoplasm</keyword>
<dbReference type="Proteomes" id="UP000645966">
    <property type="component" value="Unassembled WGS sequence"/>
</dbReference>
<dbReference type="NCBIfam" id="NF000930">
    <property type="entry name" value="PRK00092.2-2"/>
    <property type="match status" value="1"/>
</dbReference>
<evidence type="ECO:0000256" key="3">
    <source>
        <dbReference type="HAMAP-Rule" id="MF_01077"/>
    </source>
</evidence>
<gene>
    <name evidence="3 5" type="primary">rimP</name>
    <name evidence="5" type="ORF">JDV75_05015</name>
</gene>
<dbReference type="GO" id="GO:0005829">
    <property type="term" value="C:cytosol"/>
    <property type="evidence" value="ECO:0007669"/>
    <property type="project" value="TreeGrafter"/>
</dbReference>
<name>A0A934M713_9CORY</name>
<accession>A0A934M713</accession>